<evidence type="ECO:0000313" key="2">
    <source>
        <dbReference type="EMBL" id="QJA54052.1"/>
    </source>
</evidence>
<organism evidence="2">
    <name type="scientific">viral metagenome</name>
    <dbReference type="NCBI Taxonomy" id="1070528"/>
    <lineage>
        <taxon>unclassified sequences</taxon>
        <taxon>metagenomes</taxon>
        <taxon>organismal metagenomes</taxon>
    </lineage>
</organism>
<dbReference type="EMBL" id="MT141549">
    <property type="protein sequence ID" value="QJA66133.1"/>
    <property type="molecule type" value="Genomic_DNA"/>
</dbReference>
<accession>A0A6H2A2W2</accession>
<name>A0A6H2A2W2_9ZZZZ</name>
<evidence type="ECO:0000256" key="1">
    <source>
        <dbReference type="SAM" id="MobiDB-lite"/>
    </source>
</evidence>
<feature type="region of interest" description="Disordered" evidence="1">
    <location>
        <begin position="1"/>
        <end position="21"/>
    </location>
</feature>
<dbReference type="EMBL" id="MT144593">
    <property type="protein sequence ID" value="QJH93954.1"/>
    <property type="molecule type" value="Genomic_DNA"/>
</dbReference>
<evidence type="ECO:0000313" key="3">
    <source>
        <dbReference type="EMBL" id="QJA66133.1"/>
    </source>
</evidence>
<evidence type="ECO:0000313" key="4">
    <source>
        <dbReference type="EMBL" id="QJA68882.1"/>
    </source>
</evidence>
<sequence>MPRQEGGMPRQHGGMPHQARVQAGGKVRLAGWILWDGGVECFVGESSGVVILSPKRERGSRGTSLSLG</sequence>
<reference evidence="2" key="1">
    <citation type="submission" date="2020-03" db="EMBL/GenBank/DDBJ databases">
        <title>The deep terrestrial virosphere.</title>
        <authorList>
            <person name="Holmfeldt K."/>
            <person name="Nilsson E."/>
            <person name="Simone D."/>
            <person name="Lopez-Fernandez M."/>
            <person name="Wu X."/>
            <person name="de Brujin I."/>
            <person name="Lundin D."/>
            <person name="Andersson A."/>
            <person name="Bertilsson S."/>
            <person name="Dopson M."/>
        </authorList>
    </citation>
    <scope>NUCLEOTIDE SEQUENCE</scope>
    <source>
        <strain evidence="4">MM415A05520</strain>
        <strain evidence="3">MM415B00361</strain>
        <strain evidence="2">TM448A04286</strain>
        <strain evidence="5">TM448B00155</strain>
    </source>
</reference>
<protein>
    <submittedName>
        <fullName evidence="2">Uncharacterized protein</fullName>
    </submittedName>
</protein>
<dbReference type="EMBL" id="MT141657">
    <property type="protein sequence ID" value="QJA68882.1"/>
    <property type="molecule type" value="Genomic_DNA"/>
</dbReference>
<gene>
    <name evidence="4" type="ORF">MM415A05520_0012</name>
    <name evidence="3" type="ORF">MM415B00361_0053</name>
    <name evidence="2" type="ORF">TM448A04286_0004</name>
    <name evidence="5" type="ORF">TM448B00155_0070</name>
</gene>
<evidence type="ECO:0000313" key="5">
    <source>
        <dbReference type="EMBL" id="QJH93954.1"/>
    </source>
</evidence>
<dbReference type="AlphaFoldDB" id="A0A6H2A2W2"/>
<dbReference type="EMBL" id="MT144473">
    <property type="protein sequence ID" value="QJA54052.1"/>
    <property type="molecule type" value="Genomic_DNA"/>
</dbReference>
<proteinExistence type="predicted"/>